<dbReference type="EMBL" id="JBIAUT010000009">
    <property type="protein sequence ID" value="MFF4219105.1"/>
    <property type="molecule type" value="Genomic_DNA"/>
</dbReference>
<feature type="signal peptide" evidence="1">
    <location>
        <begin position="1"/>
        <end position="27"/>
    </location>
</feature>
<proteinExistence type="predicted"/>
<accession>A0ABW6U2T7</accession>
<evidence type="ECO:0000256" key="1">
    <source>
        <dbReference type="SAM" id="SignalP"/>
    </source>
</evidence>
<comment type="caution">
    <text evidence="2">The sequence shown here is derived from an EMBL/GenBank/DDBJ whole genome shotgun (WGS) entry which is preliminary data.</text>
</comment>
<dbReference type="InterPro" id="IPR005506">
    <property type="entry name" value="DUF312_ALF"/>
</dbReference>
<keyword evidence="3" id="KW-1185">Reference proteome</keyword>
<sequence>MKPVRVSAVAVAAVLAPVVLLSSPAMADGAAGRGTVASATASASPAAKDYSHMSMDDLRIEVLSLMGKSPEGSSMRLYGNRALNKDTAEALIEFLQVTQYTAQEEDDRFAVLAILGKNPGRSVKEAASKALDGNAADLRYFLETGREKAQEQDDRFAILRLMAQNPSEKFRTAASKALDGGPAAVRQFLEVGQYQVR</sequence>
<dbReference type="RefSeq" id="WP_388630121.1">
    <property type="nucleotide sequence ID" value="NZ_JBIAUT010000009.1"/>
</dbReference>
<name>A0ABW6U2T7_9ACTN</name>
<dbReference type="Pfam" id="PF03752">
    <property type="entry name" value="ALF"/>
    <property type="match status" value="2"/>
</dbReference>
<organism evidence="2 3">
    <name type="scientific">Streptomyces nondiastaticus</name>
    <dbReference type="NCBI Taxonomy" id="3154512"/>
    <lineage>
        <taxon>Bacteria</taxon>
        <taxon>Bacillati</taxon>
        <taxon>Actinomycetota</taxon>
        <taxon>Actinomycetes</taxon>
        <taxon>Kitasatosporales</taxon>
        <taxon>Streptomycetaceae</taxon>
        <taxon>Streptomyces</taxon>
    </lineage>
</organism>
<reference evidence="2 3" key="1">
    <citation type="submission" date="2024-10" db="EMBL/GenBank/DDBJ databases">
        <title>The Natural Products Discovery Center: Release of the First 8490 Sequenced Strains for Exploring Actinobacteria Biosynthetic Diversity.</title>
        <authorList>
            <person name="Kalkreuter E."/>
            <person name="Kautsar S.A."/>
            <person name="Yang D."/>
            <person name="Bader C.D."/>
            <person name="Teijaro C.N."/>
            <person name="Fluegel L."/>
            <person name="Davis C.M."/>
            <person name="Simpson J.R."/>
            <person name="Lauterbach L."/>
            <person name="Steele A.D."/>
            <person name="Gui C."/>
            <person name="Meng S."/>
            <person name="Li G."/>
            <person name="Viehrig K."/>
            <person name="Ye F."/>
            <person name="Su P."/>
            <person name="Kiefer A.F."/>
            <person name="Nichols A."/>
            <person name="Cepeda A.J."/>
            <person name="Yan W."/>
            <person name="Fan B."/>
            <person name="Jiang Y."/>
            <person name="Adhikari A."/>
            <person name="Zheng C.-J."/>
            <person name="Schuster L."/>
            <person name="Cowan T.M."/>
            <person name="Smanski M.J."/>
            <person name="Chevrette M.G."/>
            <person name="De Carvalho L.P.S."/>
            <person name="Shen B."/>
        </authorList>
    </citation>
    <scope>NUCLEOTIDE SEQUENCE [LARGE SCALE GENOMIC DNA]</scope>
    <source>
        <strain evidence="2 3">NPDC001650</strain>
    </source>
</reference>
<evidence type="ECO:0000313" key="2">
    <source>
        <dbReference type="EMBL" id="MFF4219105.1"/>
    </source>
</evidence>
<gene>
    <name evidence="2" type="ORF">ACFYZM_22865</name>
</gene>
<feature type="chain" id="PRO_5047424035" evidence="1">
    <location>
        <begin position="28"/>
        <end position="197"/>
    </location>
</feature>
<keyword evidence="1" id="KW-0732">Signal</keyword>
<evidence type="ECO:0000313" key="3">
    <source>
        <dbReference type="Proteomes" id="UP001602123"/>
    </source>
</evidence>
<dbReference type="Proteomes" id="UP001602123">
    <property type="component" value="Unassembled WGS sequence"/>
</dbReference>
<protein>
    <submittedName>
        <fullName evidence="2">ALF repeat-containing protein</fullName>
    </submittedName>
</protein>